<keyword evidence="1" id="KW-0732">Signal</keyword>
<dbReference type="EMBL" id="JARVKM010000025">
    <property type="protein sequence ID" value="KAK9776822.1"/>
    <property type="molecule type" value="Genomic_DNA"/>
</dbReference>
<reference evidence="2 3" key="1">
    <citation type="submission" date="2024-02" db="EMBL/GenBank/DDBJ databases">
        <title>First draft genome assembly of two strains of Seiridium cardinale.</title>
        <authorList>
            <person name="Emiliani G."/>
            <person name="Scali E."/>
        </authorList>
    </citation>
    <scope>NUCLEOTIDE SEQUENCE [LARGE SCALE GENOMIC DNA]</scope>
    <source>
        <strain evidence="2 3">BM-138-000479</strain>
    </source>
</reference>
<protein>
    <submittedName>
        <fullName evidence="2">Cupin type-1 domain-containing protein</fullName>
    </submittedName>
</protein>
<accession>A0ABR2XSU9</accession>
<name>A0ABR2XSU9_9PEZI</name>
<evidence type="ECO:0000313" key="2">
    <source>
        <dbReference type="EMBL" id="KAK9776822.1"/>
    </source>
</evidence>
<proteinExistence type="predicted"/>
<organism evidence="2 3">
    <name type="scientific">Seiridium cardinale</name>
    <dbReference type="NCBI Taxonomy" id="138064"/>
    <lineage>
        <taxon>Eukaryota</taxon>
        <taxon>Fungi</taxon>
        <taxon>Dikarya</taxon>
        <taxon>Ascomycota</taxon>
        <taxon>Pezizomycotina</taxon>
        <taxon>Sordariomycetes</taxon>
        <taxon>Xylariomycetidae</taxon>
        <taxon>Amphisphaeriales</taxon>
        <taxon>Sporocadaceae</taxon>
        <taxon>Seiridium</taxon>
    </lineage>
</organism>
<comment type="caution">
    <text evidence="2">The sequence shown here is derived from an EMBL/GenBank/DDBJ whole genome shotgun (WGS) entry which is preliminary data.</text>
</comment>
<evidence type="ECO:0000256" key="1">
    <source>
        <dbReference type="SAM" id="SignalP"/>
    </source>
</evidence>
<keyword evidence="3" id="KW-1185">Reference proteome</keyword>
<feature type="signal peptide" evidence="1">
    <location>
        <begin position="1"/>
        <end position="24"/>
    </location>
</feature>
<sequence>MKSSIQRILLASLLLAIHCQVASSAECLPHLISSAVVSDADGIARIECWRFVSPMLTYPTVGIALALADVSNVTYVVLPPRASEGFHNPPHPMLFILLSGLAHVTVPDSSKDEIWVMEGLNGLLVATDLTGRGHVTEYPSDKETVALQLPFRDGKIAEHEVLYRGACQASSQVQPNCQETGPAYADSNAGPEQYALRHLI</sequence>
<dbReference type="Proteomes" id="UP001465668">
    <property type="component" value="Unassembled WGS sequence"/>
</dbReference>
<evidence type="ECO:0000313" key="3">
    <source>
        <dbReference type="Proteomes" id="UP001465668"/>
    </source>
</evidence>
<gene>
    <name evidence="2" type="ORF">SCAR479_06560</name>
</gene>
<feature type="chain" id="PRO_5046539780" evidence="1">
    <location>
        <begin position="25"/>
        <end position="200"/>
    </location>
</feature>